<evidence type="ECO:0000313" key="3">
    <source>
        <dbReference type="EMBL" id="CAG9824383.1"/>
    </source>
</evidence>
<name>A0A9N9SJP8_PHACE</name>
<evidence type="ECO:0000256" key="2">
    <source>
        <dbReference type="SAM" id="MobiDB-lite"/>
    </source>
</evidence>
<keyword evidence="1" id="KW-0175">Coiled coil</keyword>
<proteinExistence type="predicted"/>
<organism evidence="3 4">
    <name type="scientific">Phaedon cochleariae</name>
    <name type="common">Mustard beetle</name>
    <dbReference type="NCBI Taxonomy" id="80249"/>
    <lineage>
        <taxon>Eukaryota</taxon>
        <taxon>Metazoa</taxon>
        <taxon>Ecdysozoa</taxon>
        <taxon>Arthropoda</taxon>
        <taxon>Hexapoda</taxon>
        <taxon>Insecta</taxon>
        <taxon>Pterygota</taxon>
        <taxon>Neoptera</taxon>
        <taxon>Endopterygota</taxon>
        <taxon>Coleoptera</taxon>
        <taxon>Polyphaga</taxon>
        <taxon>Cucujiformia</taxon>
        <taxon>Chrysomeloidea</taxon>
        <taxon>Chrysomelidae</taxon>
        <taxon>Chrysomelinae</taxon>
        <taxon>Chrysomelini</taxon>
        <taxon>Phaedon</taxon>
    </lineage>
</organism>
<dbReference type="InterPro" id="IPR011009">
    <property type="entry name" value="Kinase-like_dom_sf"/>
</dbReference>
<reference evidence="3" key="1">
    <citation type="submission" date="2022-01" db="EMBL/GenBank/DDBJ databases">
        <authorList>
            <person name="King R."/>
        </authorList>
    </citation>
    <scope>NUCLEOTIDE SEQUENCE</scope>
</reference>
<feature type="region of interest" description="Disordered" evidence="2">
    <location>
        <begin position="227"/>
        <end position="248"/>
    </location>
</feature>
<protein>
    <submittedName>
        <fullName evidence="3">Uncharacterized protein</fullName>
    </submittedName>
</protein>
<dbReference type="Proteomes" id="UP001153737">
    <property type="component" value="Chromosome 8"/>
</dbReference>
<reference evidence="3" key="2">
    <citation type="submission" date="2022-10" db="EMBL/GenBank/DDBJ databases">
        <authorList>
            <consortium name="ENA_rothamsted_submissions"/>
            <consortium name="culmorum"/>
            <person name="King R."/>
        </authorList>
    </citation>
    <scope>NUCLEOTIDE SEQUENCE</scope>
</reference>
<evidence type="ECO:0000313" key="4">
    <source>
        <dbReference type="Proteomes" id="UP001153737"/>
    </source>
</evidence>
<dbReference type="AlphaFoldDB" id="A0A9N9SJP8"/>
<gene>
    <name evidence="3" type="ORF">PHAECO_LOCUS12200</name>
</gene>
<dbReference type="SUPFAM" id="SSF56112">
    <property type="entry name" value="Protein kinase-like (PK-like)"/>
    <property type="match status" value="1"/>
</dbReference>
<sequence length="410" mass="47640">MCINDNKRFTEEFLCRIVYQFAFAVKTIDHYDGGFQLGEIFLDDNFSVKLHNFDVVSCDKKKPHNMFSLGVLLYKLCSLRYIDINSVSEKQLLDLRSTYSKEMLSFISNLLQDFGELKDNVDKILCHSTILLKSQQWNKMHCFVQTDETTISCSTTCTANCNEEKNYFIRKLEKLRNKEAALLVREQKLAEREHRLSNKEKKIALMEKTVQEKLQKLELYLKHSRDTKFSTSGSSNLNYTKPSKKTQPSYDNLDSTYVSCVDSVVCPTSKKLNVNAIVKPAPFTRTLSERRIRFKGYSPLKDMDLNKRRSIRLAKPNINKDIENASKSDWVTCSEDNASVDLKKKTLNKKCKQLFPKTVAAYENATDIKLDTQPKPPKWTEENKKYAFKLLRLMNDDKENQSVEVKHTYL</sequence>
<keyword evidence="4" id="KW-1185">Reference proteome</keyword>
<accession>A0A9N9SJP8</accession>
<dbReference type="OrthoDB" id="248923at2759"/>
<feature type="compositionally biased region" description="Polar residues" evidence="2">
    <location>
        <begin position="229"/>
        <end position="248"/>
    </location>
</feature>
<evidence type="ECO:0000256" key="1">
    <source>
        <dbReference type="SAM" id="Coils"/>
    </source>
</evidence>
<feature type="coiled-coil region" evidence="1">
    <location>
        <begin position="172"/>
        <end position="216"/>
    </location>
</feature>
<dbReference type="EMBL" id="OU896714">
    <property type="protein sequence ID" value="CAG9824383.1"/>
    <property type="molecule type" value="Genomic_DNA"/>
</dbReference>